<dbReference type="PROSITE" id="PS50994">
    <property type="entry name" value="INTEGRASE"/>
    <property type="match status" value="1"/>
</dbReference>
<dbReference type="InterPro" id="IPR036397">
    <property type="entry name" value="RNaseH_sf"/>
</dbReference>
<feature type="domain" description="Integrase catalytic" evidence="2">
    <location>
        <begin position="118"/>
        <end position="279"/>
    </location>
</feature>
<name>A0A8J7TL61_9BACT</name>
<evidence type="ECO:0000259" key="2">
    <source>
        <dbReference type="PROSITE" id="PS50994"/>
    </source>
</evidence>
<proteinExistence type="predicted"/>
<protein>
    <submittedName>
        <fullName evidence="3">IS3 family transposase</fullName>
    </submittedName>
</protein>
<dbReference type="NCBIfam" id="NF033516">
    <property type="entry name" value="transpos_IS3"/>
    <property type="match status" value="1"/>
</dbReference>
<evidence type="ECO:0000256" key="1">
    <source>
        <dbReference type="ARBA" id="ARBA00002286"/>
    </source>
</evidence>
<dbReference type="Gene3D" id="3.30.420.10">
    <property type="entry name" value="Ribonuclease H-like superfamily/Ribonuclease H"/>
    <property type="match status" value="1"/>
</dbReference>
<dbReference type="PANTHER" id="PTHR47515:SF1">
    <property type="entry name" value="BLR2054 PROTEIN"/>
    <property type="match status" value="1"/>
</dbReference>
<evidence type="ECO:0000313" key="4">
    <source>
        <dbReference type="Proteomes" id="UP000664277"/>
    </source>
</evidence>
<dbReference type="InterPro" id="IPR012337">
    <property type="entry name" value="RNaseH-like_sf"/>
</dbReference>
<reference evidence="3" key="1">
    <citation type="submission" date="2021-02" db="EMBL/GenBank/DDBJ databases">
        <title>Genome-Resolved Metagenomics of a Microbial Community Performing Photosynthetic Biological Nutrient Removal.</title>
        <authorList>
            <person name="Mcdaniel E.A."/>
        </authorList>
    </citation>
    <scope>NUCLEOTIDE SEQUENCE</scope>
    <source>
        <strain evidence="3">UWPOB_OBS1</strain>
    </source>
</reference>
<dbReference type="PANTHER" id="PTHR47515">
    <property type="entry name" value="LOW CALCIUM RESPONSE LOCUS PROTEIN T"/>
    <property type="match status" value="1"/>
</dbReference>
<dbReference type="AlphaFoldDB" id="A0A8J7TL61"/>
<dbReference type="GO" id="GO:0003676">
    <property type="term" value="F:nucleic acid binding"/>
    <property type="evidence" value="ECO:0007669"/>
    <property type="project" value="InterPro"/>
</dbReference>
<dbReference type="InterPro" id="IPR001584">
    <property type="entry name" value="Integrase_cat-core"/>
</dbReference>
<dbReference type="InterPro" id="IPR025948">
    <property type="entry name" value="HTH-like_dom"/>
</dbReference>
<dbReference type="GO" id="GO:0015074">
    <property type="term" value="P:DNA integration"/>
    <property type="evidence" value="ECO:0007669"/>
    <property type="project" value="InterPro"/>
</dbReference>
<dbReference type="Proteomes" id="UP000664277">
    <property type="component" value="Unassembled WGS sequence"/>
</dbReference>
<comment type="caution">
    <text evidence="3">The sequence shown here is derived from an EMBL/GenBank/DDBJ whole genome shotgun (WGS) entry which is preliminary data.</text>
</comment>
<sequence>MQERTLKKVLTTSQKRAAVAAFEEVGLSERKACLAVGLPRATQRHKSTKRDESALRKQIIDIAHDRKRFGYERITWLLQRDGQRINKKRVYRIYKQERLQVRKRCRKRERRLRKPLEPATYPCQRWSLDFVSDSLSTGRRFRTLSVIDEFTRECLAIEVDFSLPGERVARVLERLVWCYGKPGSLVLDNGPEFTGKALFKWSKTHNVDLDFIRPGKPMENGICESFNGRFRDECLNEVWFRSIDEARIITEEWRQDYNTVRPHGSLGRIAPSQFAQHFREQELSA</sequence>
<dbReference type="Pfam" id="PF13276">
    <property type="entry name" value="HTH_21"/>
    <property type="match status" value="1"/>
</dbReference>
<comment type="function">
    <text evidence="1">Involved in the transposition of the insertion sequence.</text>
</comment>
<evidence type="ECO:0000313" key="3">
    <source>
        <dbReference type="EMBL" id="MBN8660715.1"/>
    </source>
</evidence>
<gene>
    <name evidence="3" type="ORF">J0M35_10150</name>
</gene>
<dbReference type="InterPro" id="IPR048020">
    <property type="entry name" value="Transpos_IS3"/>
</dbReference>
<dbReference type="Pfam" id="PF13683">
    <property type="entry name" value="rve_3"/>
    <property type="match status" value="1"/>
</dbReference>
<dbReference type="SUPFAM" id="SSF53098">
    <property type="entry name" value="Ribonuclease H-like"/>
    <property type="match status" value="1"/>
</dbReference>
<dbReference type="EMBL" id="JAFLCK010000012">
    <property type="protein sequence ID" value="MBN8660715.1"/>
    <property type="molecule type" value="Genomic_DNA"/>
</dbReference>
<organism evidence="3 4">
    <name type="scientific">Candidatus Obscuribacter phosphatis</name>
    <dbReference type="NCBI Taxonomy" id="1906157"/>
    <lineage>
        <taxon>Bacteria</taxon>
        <taxon>Bacillati</taxon>
        <taxon>Candidatus Melainabacteria</taxon>
        <taxon>Candidatus Obscuribacterales</taxon>
        <taxon>Candidatus Obscuribacteraceae</taxon>
        <taxon>Candidatus Obscuribacter</taxon>
    </lineage>
</organism>
<accession>A0A8J7TL61</accession>